<dbReference type="PANTHER" id="PTHR34319:SF7">
    <property type="entry name" value="HNH ENDONUCLEASE DOMAIN-CONTAINING PROTEIN"/>
    <property type="match status" value="1"/>
</dbReference>
<dbReference type="EMBL" id="RQTU01000037">
    <property type="protein sequence ID" value="RRD72531.1"/>
    <property type="molecule type" value="Genomic_DNA"/>
</dbReference>
<sequence>MANMSYLSLSGETQGLISAGCSTLDSVGNKAQPGHKDQIMVYALMHSISRSQNVNHHELIITKPVDKSSPLLAKALSDNEKMVTCEFILYRTSKAGIYQPYYKINLSKARISSIDFVTPHAVLEKELEPQERIAFIYEDISWEHTLAGTNAMSKWQDRVQ</sequence>
<dbReference type="Pfam" id="PF05638">
    <property type="entry name" value="T6SS_HCP"/>
    <property type="match status" value="1"/>
</dbReference>
<dbReference type="EMBL" id="JAAJRI010000038">
    <property type="protein sequence ID" value="NGE91340.1"/>
    <property type="molecule type" value="Genomic_DNA"/>
</dbReference>
<organism evidence="3 4">
    <name type="scientific">Escherichia coli</name>
    <dbReference type="NCBI Taxonomy" id="562"/>
    <lineage>
        <taxon>Bacteria</taxon>
        <taxon>Pseudomonadati</taxon>
        <taxon>Pseudomonadota</taxon>
        <taxon>Gammaproteobacteria</taxon>
        <taxon>Enterobacterales</taxon>
        <taxon>Enterobacteriaceae</taxon>
        <taxon>Escherichia</taxon>
    </lineage>
</organism>
<dbReference type="PANTHER" id="PTHR34319">
    <property type="entry name" value="MAJOR EXPORTED PROTEIN"/>
    <property type="match status" value="1"/>
</dbReference>
<gene>
    <name evidence="3" type="ORF">EIA08_23150</name>
    <name evidence="2" type="ORF">G5603_24780</name>
    <name evidence="1" type="ORF">HL601_21710</name>
</gene>
<evidence type="ECO:0000313" key="2">
    <source>
        <dbReference type="EMBL" id="NGE91340.1"/>
    </source>
</evidence>
<evidence type="ECO:0000313" key="4">
    <source>
        <dbReference type="Proteomes" id="UP000271008"/>
    </source>
</evidence>
<comment type="caution">
    <text evidence="3">The sequence shown here is derived from an EMBL/GenBank/DDBJ whole genome shotgun (WGS) entry which is preliminary data.</text>
</comment>
<evidence type="ECO:0000313" key="1">
    <source>
        <dbReference type="EMBL" id="HAJ0998179.1"/>
    </source>
</evidence>
<dbReference type="Gene3D" id="2.30.110.20">
    <property type="entry name" value="Hcp1-like"/>
    <property type="match status" value="1"/>
</dbReference>
<reference evidence="1" key="3">
    <citation type="submission" date="2019-09" db="EMBL/GenBank/DDBJ databases">
        <authorList>
            <consortium name="NCBI Pathogen Detection Project"/>
        </authorList>
    </citation>
    <scope>NUCLEOTIDE SEQUENCE</scope>
    <source>
        <strain evidence="1">EC00605</strain>
    </source>
</reference>
<dbReference type="InterPro" id="IPR052947">
    <property type="entry name" value="T6SS_Hcp1_domain"/>
</dbReference>
<dbReference type="AlphaFoldDB" id="A0A0A1A450"/>
<protein>
    <submittedName>
        <fullName evidence="3">Hcp family type VI secretion system effector</fullName>
    </submittedName>
</protein>
<name>A0A0A1A450_ECOLX</name>
<dbReference type="InterPro" id="IPR036624">
    <property type="entry name" value="Hcp1-lik_sf"/>
</dbReference>
<evidence type="ECO:0000313" key="3">
    <source>
        <dbReference type="EMBL" id="RRD72531.1"/>
    </source>
</evidence>
<reference evidence="2 5" key="4">
    <citation type="submission" date="2020-02" db="EMBL/GenBank/DDBJ databases">
        <title>WGS of Carbapenem-Resistant Enterobacteriaceae.</title>
        <authorList>
            <person name="Tokajian S."/>
            <person name="El Chaar M."/>
            <person name="El Khoury M."/>
        </authorList>
    </citation>
    <scope>NUCLEOTIDE SEQUENCE [LARGE SCALE GENOMIC DNA]</scope>
    <source>
        <strain evidence="2 5">ECM_75</strain>
    </source>
</reference>
<reference evidence="3 4" key="2">
    <citation type="submission" date="2018-11" db="EMBL/GenBank/DDBJ databases">
        <title>Enterobacteriaceae from Patient.</title>
        <authorList>
            <person name="Shen C."/>
            <person name="Yang Y."/>
            <person name="Tian G."/>
        </authorList>
    </citation>
    <scope>NUCLEOTIDE SEQUENCE [LARGE SCALE GENOMIC DNA]</scope>
    <source>
        <strain evidence="3 4">GBGD28</strain>
    </source>
</reference>
<dbReference type="RefSeq" id="WP_022645205.1">
    <property type="nucleotide sequence ID" value="NZ_AP022098.1"/>
</dbReference>
<dbReference type="NCBIfam" id="TIGR03344">
    <property type="entry name" value="VI_effect_Hcp1"/>
    <property type="match status" value="1"/>
</dbReference>
<dbReference type="InterPro" id="IPR008514">
    <property type="entry name" value="T6SS_Hcp"/>
</dbReference>
<dbReference type="EMBL" id="DABGZR010000036">
    <property type="protein sequence ID" value="HAJ0998179.1"/>
    <property type="molecule type" value="Genomic_DNA"/>
</dbReference>
<dbReference type="Proteomes" id="UP000472856">
    <property type="component" value="Unassembled WGS sequence"/>
</dbReference>
<accession>A0A0A1A450</accession>
<reference evidence="1" key="1">
    <citation type="journal article" date="2018" name="Genome Biol.">
        <title>SKESA: strategic k-mer extension for scrupulous assemblies.</title>
        <authorList>
            <person name="Souvorov A."/>
            <person name="Agarwala R."/>
            <person name="Lipman D.J."/>
        </authorList>
    </citation>
    <scope>NUCLEOTIDE SEQUENCE [LARGE SCALE GENOMIC DNA]</scope>
    <source>
        <strain evidence="1">EC00605</strain>
    </source>
</reference>
<dbReference type="Proteomes" id="UP000271008">
    <property type="component" value="Unassembled WGS sequence"/>
</dbReference>
<evidence type="ECO:0000313" key="5">
    <source>
        <dbReference type="Proteomes" id="UP000472856"/>
    </source>
</evidence>
<proteinExistence type="predicted"/>
<dbReference type="SUPFAM" id="SSF141452">
    <property type="entry name" value="Hcp1-like"/>
    <property type="match status" value="1"/>
</dbReference>